<dbReference type="Proteomes" id="UP001589798">
    <property type="component" value="Unassembled WGS sequence"/>
</dbReference>
<organism evidence="2 3">
    <name type="scientific">Novosphingobium soli</name>
    <dbReference type="NCBI Taxonomy" id="574956"/>
    <lineage>
        <taxon>Bacteria</taxon>
        <taxon>Pseudomonadati</taxon>
        <taxon>Pseudomonadota</taxon>
        <taxon>Alphaproteobacteria</taxon>
        <taxon>Sphingomonadales</taxon>
        <taxon>Sphingomonadaceae</taxon>
        <taxon>Novosphingobium</taxon>
    </lineage>
</organism>
<evidence type="ECO:0000313" key="2">
    <source>
        <dbReference type="EMBL" id="MFC0205197.1"/>
    </source>
</evidence>
<sequence length="177" mass="18748">MRSIARDPLLAFARVVLFLAMGLCGLVGAVMLVTAPFMIFGRFSILDDVSADLEGATTGTFLAIGGVMLLVAVAAALAFLFLRHLLRIIDSVGEGDPFVPVNATRLAAMAWLTIAIEALTYPIGGLGILIARSFPNVHSDLEVGFSLSGVLLAVILFILARVFRKGAQMRADLEGMV</sequence>
<evidence type="ECO:0000256" key="1">
    <source>
        <dbReference type="SAM" id="Phobius"/>
    </source>
</evidence>
<keyword evidence="1" id="KW-1133">Transmembrane helix</keyword>
<keyword evidence="1" id="KW-0812">Transmembrane</keyword>
<feature type="transmembrane region" description="Helical" evidence="1">
    <location>
        <begin position="60"/>
        <end position="82"/>
    </location>
</feature>
<dbReference type="InterPro" id="IPR021354">
    <property type="entry name" value="DUF2975"/>
</dbReference>
<keyword evidence="3" id="KW-1185">Reference proteome</keyword>
<dbReference type="RefSeq" id="WP_379487928.1">
    <property type="nucleotide sequence ID" value="NZ_JBHLWK010000015.1"/>
</dbReference>
<evidence type="ECO:0000313" key="3">
    <source>
        <dbReference type="Proteomes" id="UP001589798"/>
    </source>
</evidence>
<protein>
    <submittedName>
        <fullName evidence="2">DUF2975 domain-containing protein</fullName>
    </submittedName>
</protein>
<comment type="caution">
    <text evidence="2">The sequence shown here is derived from an EMBL/GenBank/DDBJ whole genome shotgun (WGS) entry which is preliminary data.</text>
</comment>
<dbReference type="EMBL" id="JBHLWK010000015">
    <property type="protein sequence ID" value="MFC0205197.1"/>
    <property type="molecule type" value="Genomic_DNA"/>
</dbReference>
<keyword evidence="1" id="KW-0472">Membrane</keyword>
<reference evidence="2 3" key="1">
    <citation type="submission" date="2024-09" db="EMBL/GenBank/DDBJ databases">
        <authorList>
            <person name="Sun Q."/>
            <person name="Mori K."/>
        </authorList>
    </citation>
    <scope>NUCLEOTIDE SEQUENCE [LARGE SCALE GENOMIC DNA]</scope>
    <source>
        <strain evidence="2 3">CCM 7706</strain>
    </source>
</reference>
<name>A0ABV6CXS0_9SPHN</name>
<feature type="transmembrane region" description="Helical" evidence="1">
    <location>
        <begin position="12"/>
        <end position="40"/>
    </location>
</feature>
<accession>A0ABV6CXS0</accession>
<feature type="transmembrane region" description="Helical" evidence="1">
    <location>
        <begin position="143"/>
        <end position="163"/>
    </location>
</feature>
<dbReference type="Pfam" id="PF11188">
    <property type="entry name" value="DUF2975"/>
    <property type="match status" value="1"/>
</dbReference>
<proteinExistence type="predicted"/>
<feature type="transmembrane region" description="Helical" evidence="1">
    <location>
        <begin position="108"/>
        <end position="131"/>
    </location>
</feature>
<gene>
    <name evidence="2" type="ORF">ACFFJC_13065</name>
</gene>